<dbReference type="SUPFAM" id="SSF46894">
    <property type="entry name" value="C-terminal effector domain of the bipartite response regulators"/>
    <property type="match status" value="1"/>
</dbReference>
<dbReference type="EMBL" id="CP089391">
    <property type="protein sequence ID" value="WBL77422.1"/>
    <property type="molecule type" value="Genomic_DNA"/>
</dbReference>
<reference evidence="4" key="1">
    <citation type="submission" date="2021-12" db="EMBL/GenBank/DDBJ databases">
        <title>Bradyrhizobium xenonodulans sp. nov.</title>
        <authorList>
            <person name="Claassens R."/>
            <person name="Venter S.N."/>
            <person name="Beukes C.W."/>
            <person name="Stepkowski T."/>
            <person name="Steenkamp E.T."/>
        </authorList>
    </citation>
    <scope>NUCLEOTIDE SEQUENCE</scope>
    <source>
        <strain evidence="4">14AB</strain>
    </source>
</reference>
<dbReference type="Pfam" id="PF00486">
    <property type="entry name" value="Trans_reg_C"/>
    <property type="match status" value="1"/>
</dbReference>
<evidence type="ECO:0000256" key="1">
    <source>
        <dbReference type="ARBA" id="ARBA00023125"/>
    </source>
</evidence>
<keyword evidence="5" id="KW-1185">Reference proteome</keyword>
<dbReference type="PANTHER" id="PTHR47691:SF3">
    <property type="entry name" value="HTH-TYPE TRANSCRIPTIONAL REGULATOR RV0890C-RELATED"/>
    <property type="match status" value="1"/>
</dbReference>
<evidence type="ECO:0000313" key="4">
    <source>
        <dbReference type="EMBL" id="WBL77422.1"/>
    </source>
</evidence>
<proteinExistence type="predicted"/>
<dbReference type="InterPro" id="IPR011990">
    <property type="entry name" value="TPR-like_helical_dom_sf"/>
</dbReference>
<dbReference type="PROSITE" id="PS51755">
    <property type="entry name" value="OMPR_PHOB"/>
    <property type="match status" value="1"/>
</dbReference>
<keyword evidence="1 2" id="KW-0238">DNA-binding</keyword>
<evidence type="ECO:0000256" key="2">
    <source>
        <dbReference type="PROSITE-ProRule" id="PRU01091"/>
    </source>
</evidence>
<evidence type="ECO:0000313" key="5">
    <source>
        <dbReference type="Proteomes" id="UP001179614"/>
    </source>
</evidence>
<gene>
    <name evidence="4" type="ORF">I3J27_31080</name>
</gene>
<feature type="DNA-binding region" description="OmpR/PhoB-type" evidence="2">
    <location>
        <begin position="1"/>
        <end position="73"/>
    </location>
</feature>
<name>A0ABY7MGB3_9BRAD</name>
<dbReference type="CDD" id="cd00383">
    <property type="entry name" value="trans_reg_C"/>
    <property type="match status" value="1"/>
</dbReference>
<organism evidence="4 5">
    <name type="scientific">Bradyrhizobium xenonodulans</name>
    <dbReference type="NCBI Taxonomy" id="2736875"/>
    <lineage>
        <taxon>Bacteria</taxon>
        <taxon>Pseudomonadati</taxon>
        <taxon>Pseudomonadota</taxon>
        <taxon>Alphaproteobacteria</taxon>
        <taxon>Hyphomicrobiales</taxon>
        <taxon>Nitrobacteraceae</taxon>
        <taxon>Bradyrhizobium</taxon>
    </lineage>
</organism>
<dbReference type="PANTHER" id="PTHR47691">
    <property type="entry name" value="REGULATOR-RELATED"/>
    <property type="match status" value="1"/>
</dbReference>
<dbReference type="SUPFAM" id="SSF48452">
    <property type="entry name" value="TPR-like"/>
    <property type="match status" value="1"/>
</dbReference>
<dbReference type="Proteomes" id="UP001179614">
    <property type="component" value="Chromosome"/>
</dbReference>
<dbReference type="Gene3D" id="3.40.50.300">
    <property type="entry name" value="P-loop containing nucleotide triphosphate hydrolases"/>
    <property type="match status" value="1"/>
</dbReference>
<dbReference type="InterPro" id="IPR001867">
    <property type="entry name" value="OmpR/PhoB-type_DNA-bd"/>
</dbReference>
<feature type="domain" description="OmpR/PhoB-type" evidence="3">
    <location>
        <begin position="1"/>
        <end position="73"/>
    </location>
</feature>
<dbReference type="InterPro" id="IPR016032">
    <property type="entry name" value="Sig_transdc_resp-reg_C-effctor"/>
</dbReference>
<evidence type="ECO:0000259" key="3">
    <source>
        <dbReference type="PROSITE" id="PS51755"/>
    </source>
</evidence>
<dbReference type="PRINTS" id="PR00364">
    <property type="entry name" value="DISEASERSIST"/>
</dbReference>
<dbReference type="InterPro" id="IPR027417">
    <property type="entry name" value="P-loop_NTPase"/>
</dbReference>
<accession>A0ABY7MGB3</accession>
<dbReference type="RefSeq" id="WP_270162681.1">
    <property type="nucleotide sequence ID" value="NZ_CP089391.1"/>
</dbReference>
<protein>
    <submittedName>
        <fullName evidence="4">Winged helix-turn-helix domain-containing protein</fullName>
    </submittedName>
</protein>
<dbReference type="Gene3D" id="1.10.10.10">
    <property type="entry name" value="Winged helix-like DNA-binding domain superfamily/Winged helix DNA-binding domain"/>
    <property type="match status" value="1"/>
</dbReference>
<dbReference type="InterPro" id="IPR036388">
    <property type="entry name" value="WH-like_DNA-bd_sf"/>
</dbReference>
<dbReference type="SUPFAM" id="SSF52540">
    <property type="entry name" value="P-loop containing nucleoside triphosphate hydrolases"/>
    <property type="match status" value="1"/>
</dbReference>
<sequence>MGGRAFELLQLLVQRSGELVSKDELMEAAWPGTFLHDSNLKVNMWSLRRSLGDTQVEPVYITTVARRGYKFIADVQASVGEIEDDPAPVAPARPRPPVVRGIVGREAEIAAIAKALIETRHVTLVGAGGVGKTTVAIAAAQVFAPHCRDGVCFVDLATISDPMLFGTALVTALGIRGNSDNNMTAVLDYLRARQMLVVLDNCEHVLPAATMFAGRFATDTSFSRLLATSREPLGTANEHLVRLGSLGSPRPGSALTTDQAARFPGVQLFVQRAVEWSDYQFVDDDCDAVARICHSLDGLPLAIELAAAQIGRFSPRQLVTLLDQNLGFRAPSLDGATPRHETLMATIDWSFRLLSQRDARLFGVLSVFNDAFETEDAVFVAETAGLTPVDVVTGLGSLVAKSLLNAQAGGGTLRYRLLDSTRRYAAERRLADPASGQALSRHAQRVLALFELSEEEWNWREPSDWTQRYLGRIADLRAALSWAFGEGGDPLLGIRLTVAGITLWSETSILSEAQARLESALALTRSIACDDLLKAKLACALGWSLFYARKLSNENELAWLDAIAFARRAGDIEYQQRALVGFAFYLLQIGQIPRAITHLEEATALADRDRDLTSTSEADRAWAWAHAFAGELSKSRPVLDRLAATYSLADGRSRKDANEVYRFITVRFNLPFVAWMQGQAAYAAKLAHDAVEAADRGGHWVSQSNALGLAALPVSLETGNLAALENYTARLRRNLERERISRWIPVERYFSACLRDLRGDPHAVEDIRAAIEELIECRFLMRIGSYLATLARAYLRQGRIEEAHKAIAGAIHRQESQGERWCRSELQRVEASVLLHAGEPLLAESRLEQALVEARAIGAKTFALRIATDLAAHWIAAGRRPKAVRLLTPVYQEFTEGFETQDLLAASHLLERARASR</sequence>
<dbReference type="SMART" id="SM00862">
    <property type="entry name" value="Trans_reg_C"/>
    <property type="match status" value="1"/>
</dbReference>